<protein>
    <submittedName>
        <fullName evidence="1">Uncharacterized protein</fullName>
    </submittedName>
</protein>
<dbReference type="AlphaFoldDB" id="A0A172E704"/>
<organism evidence="1">
    <name type="scientific">Phaeodactylum tricornutum</name>
    <name type="common">Diatom</name>
    <dbReference type="NCBI Taxonomy" id="2850"/>
    <lineage>
        <taxon>Eukaryota</taxon>
        <taxon>Sar</taxon>
        <taxon>Stramenopiles</taxon>
        <taxon>Ochrophyta</taxon>
        <taxon>Bacillariophyta</taxon>
        <taxon>Bacillariophyceae</taxon>
        <taxon>Bacillariophycidae</taxon>
        <taxon>Naviculales</taxon>
        <taxon>Phaeodactylaceae</taxon>
        <taxon>Phaeodactylum</taxon>
    </lineage>
</organism>
<name>A0A172E704_PHATR</name>
<sequence>MSCYAFSKRWLLPSLLYNCQNL</sequence>
<accession>A0A172E704</accession>
<proteinExistence type="evidence at transcript level"/>
<evidence type="ECO:0000313" key="1">
    <source>
        <dbReference type="EMBL" id="AID23617.1"/>
    </source>
</evidence>
<dbReference type="EMBL" id="KF302618">
    <property type="protein sequence ID" value="AID23617.1"/>
    <property type="molecule type" value="mRNA"/>
</dbReference>
<reference evidence="1" key="1">
    <citation type="submission" date="2013-06" db="EMBL/GenBank/DDBJ databases">
        <title>Differently expressed genes of marine diatom grown under ocean acidification and different light conditions.</title>
        <authorList>
            <person name="Wang K.-J."/>
            <person name="Zhuang S.-F."/>
            <person name="Ren H.-L."/>
            <person name="Chen F.-Y."/>
            <person name="Li Y.-H."/>
            <person name="Chen R.-Y."/>
            <person name="Gao K.-S."/>
        </authorList>
    </citation>
    <scope>NUCLEOTIDE SEQUENCE</scope>
</reference>